<reference evidence="1" key="2">
    <citation type="journal article" date="2007" name="Science">
        <title>Draft genome sequence of the sexually transmitted pathogen Trichomonas vaginalis.</title>
        <authorList>
            <person name="Carlton J.M."/>
            <person name="Hirt R.P."/>
            <person name="Silva J.C."/>
            <person name="Delcher A.L."/>
            <person name="Schatz M."/>
            <person name="Zhao Q."/>
            <person name="Wortman J.R."/>
            <person name="Bidwell S.L."/>
            <person name="Alsmark U.C.M."/>
            <person name="Besteiro S."/>
            <person name="Sicheritz-Ponten T."/>
            <person name="Noel C.J."/>
            <person name="Dacks J.B."/>
            <person name="Foster P.G."/>
            <person name="Simillion C."/>
            <person name="Van de Peer Y."/>
            <person name="Miranda-Saavedra D."/>
            <person name="Barton G.J."/>
            <person name="Westrop G.D."/>
            <person name="Mueller S."/>
            <person name="Dessi D."/>
            <person name="Fiori P.L."/>
            <person name="Ren Q."/>
            <person name="Paulsen I."/>
            <person name="Zhang H."/>
            <person name="Bastida-Corcuera F.D."/>
            <person name="Simoes-Barbosa A."/>
            <person name="Brown M.T."/>
            <person name="Hayes R.D."/>
            <person name="Mukherjee M."/>
            <person name="Okumura C.Y."/>
            <person name="Schneider R."/>
            <person name="Smith A.J."/>
            <person name="Vanacova S."/>
            <person name="Villalvazo M."/>
            <person name="Haas B.J."/>
            <person name="Pertea M."/>
            <person name="Feldblyum T.V."/>
            <person name="Utterback T.R."/>
            <person name="Shu C.L."/>
            <person name="Osoegawa K."/>
            <person name="de Jong P.J."/>
            <person name="Hrdy I."/>
            <person name="Horvathova L."/>
            <person name="Zubacova Z."/>
            <person name="Dolezal P."/>
            <person name="Malik S.B."/>
            <person name="Logsdon J.M. Jr."/>
            <person name="Henze K."/>
            <person name="Gupta A."/>
            <person name="Wang C.C."/>
            <person name="Dunne R.L."/>
            <person name="Upcroft J.A."/>
            <person name="Upcroft P."/>
            <person name="White O."/>
            <person name="Salzberg S.L."/>
            <person name="Tang P."/>
            <person name="Chiu C.-H."/>
            <person name="Lee Y.-S."/>
            <person name="Embley T.M."/>
            <person name="Coombs G.H."/>
            <person name="Mottram J.C."/>
            <person name="Tachezy J."/>
            <person name="Fraser-Liggett C.M."/>
            <person name="Johnson P.J."/>
        </authorList>
    </citation>
    <scope>NUCLEOTIDE SEQUENCE [LARGE SCALE GENOMIC DNA]</scope>
    <source>
        <strain evidence="1">G3</strain>
    </source>
</reference>
<dbReference type="VEuPathDB" id="TrichDB:TVAGG3_0468210"/>
<organism evidence="1 2">
    <name type="scientific">Trichomonas vaginalis (strain ATCC PRA-98 / G3)</name>
    <dbReference type="NCBI Taxonomy" id="412133"/>
    <lineage>
        <taxon>Eukaryota</taxon>
        <taxon>Metamonada</taxon>
        <taxon>Parabasalia</taxon>
        <taxon>Trichomonadida</taxon>
        <taxon>Trichomonadidae</taxon>
        <taxon>Trichomonas</taxon>
    </lineage>
</organism>
<dbReference type="EMBL" id="DS113483">
    <property type="protein sequence ID" value="EAY04156.1"/>
    <property type="molecule type" value="Genomic_DNA"/>
</dbReference>
<dbReference type="KEGG" id="tva:4762006"/>
<dbReference type="RefSeq" id="XP_001316379.1">
    <property type="nucleotide sequence ID" value="XM_001316344.1"/>
</dbReference>
<keyword evidence="2" id="KW-1185">Reference proteome</keyword>
<name>A2ET40_TRIV3</name>
<dbReference type="InParanoid" id="A2ET40"/>
<sequence length="108" mass="12547">MAKYLPNKLDLINDYAQILIKRSIPEEKVLKSIILADNLDVIIKIRSAYLPPNVDKFFEFSYINNAPKCFEWMFTKIKQNFDGLRPNLLKKDPVNALEKAVFQITATQ</sequence>
<evidence type="ECO:0000313" key="1">
    <source>
        <dbReference type="EMBL" id="EAY04156.1"/>
    </source>
</evidence>
<dbReference type="Proteomes" id="UP000001542">
    <property type="component" value="Unassembled WGS sequence"/>
</dbReference>
<proteinExistence type="predicted"/>
<protein>
    <submittedName>
        <fullName evidence="1">Uncharacterized protein</fullName>
    </submittedName>
</protein>
<dbReference type="VEuPathDB" id="TrichDB:TVAG_009630"/>
<gene>
    <name evidence="1" type="ORF">TVAG_009630</name>
</gene>
<evidence type="ECO:0000313" key="2">
    <source>
        <dbReference type="Proteomes" id="UP000001542"/>
    </source>
</evidence>
<reference evidence="1" key="1">
    <citation type="submission" date="2006-10" db="EMBL/GenBank/DDBJ databases">
        <authorList>
            <person name="Amadeo P."/>
            <person name="Zhao Q."/>
            <person name="Wortman J."/>
            <person name="Fraser-Liggett C."/>
            <person name="Carlton J."/>
        </authorList>
    </citation>
    <scope>NUCLEOTIDE SEQUENCE</scope>
    <source>
        <strain evidence="1">G3</strain>
    </source>
</reference>
<accession>A2ET40</accession>
<dbReference type="AlphaFoldDB" id="A2ET40"/>